<dbReference type="RefSeq" id="WP_241448553.1">
    <property type="nucleotide sequence ID" value="NZ_CP093033.1"/>
</dbReference>
<dbReference type="EMBL" id="CP093033">
    <property type="protein sequence ID" value="UNF28869.1"/>
    <property type="molecule type" value="Genomic_DNA"/>
</dbReference>
<name>A0ABY3VXZ8_9HYPH</name>
<sequence length="67" mass="7050">MAHFTVTRFYDFTNLHKTVGKRFCDGGGAMMRGLVRGAGLVCGAGLVSWCGVGVVVRGWCRGAGLVS</sequence>
<keyword evidence="2" id="KW-1185">Reference proteome</keyword>
<gene>
    <name evidence="1" type="ORF">MNL13_06595</name>
</gene>
<reference evidence="1 2" key="1">
    <citation type="submission" date="2022-02" db="EMBL/GenBank/DDBJ databases">
        <title>Genomic structural plasticity of rodent-associated Bartonella in nature.</title>
        <authorList>
            <person name="Sousa K.C.M."/>
            <person name="Gutierrez R."/>
            <person name="Yahalomi D."/>
            <person name="Shalit T."/>
            <person name="Markus B."/>
            <person name="Nachum-Biala Y."/>
            <person name="Hawlena H."/>
            <person name="Marcos-Hadad E."/>
            <person name="Hazkani-Covo E."/>
            <person name="Neves H.R."/>
            <person name="Covo S."/>
            <person name="Harrus S."/>
        </authorList>
    </citation>
    <scope>NUCLEOTIDE SEQUENCE [LARGE SCALE GENOMIC DNA]</scope>
    <source>
        <strain evidence="1 2">B35_1_2</strain>
    </source>
</reference>
<evidence type="ECO:0000313" key="1">
    <source>
        <dbReference type="EMBL" id="UNF28869.1"/>
    </source>
</evidence>
<proteinExistence type="predicted"/>
<protein>
    <submittedName>
        <fullName evidence="1">Uncharacterized protein</fullName>
    </submittedName>
</protein>
<dbReference type="Proteomes" id="UP000829580">
    <property type="component" value="Chromosome"/>
</dbReference>
<evidence type="ECO:0000313" key="2">
    <source>
        <dbReference type="Proteomes" id="UP000829580"/>
    </source>
</evidence>
<organism evidence="1 2">
    <name type="scientific">Bartonella krasnovii</name>
    <dbReference type="NCBI Taxonomy" id="2267275"/>
    <lineage>
        <taxon>Bacteria</taxon>
        <taxon>Pseudomonadati</taxon>
        <taxon>Pseudomonadota</taxon>
        <taxon>Alphaproteobacteria</taxon>
        <taxon>Hyphomicrobiales</taxon>
        <taxon>Bartonellaceae</taxon>
        <taxon>Bartonella</taxon>
    </lineage>
</organism>
<accession>A0ABY3VXZ8</accession>